<name>A0A0C9XLJ3_9AGAR</name>
<proteinExistence type="predicted"/>
<gene>
    <name evidence="1" type="ORF">K443DRAFT_3476</name>
</gene>
<dbReference type="Proteomes" id="UP000054477">
    <property type="component" value="Unassembled WGS sequence"/>
</dbReference>
<evidence type="ECO:0000313" key="1">
    <source>
        <dbReference type="EMBL" id="KIK05916.1"/>
    </source>
</evidence>
<dbReference type="EMBL" id="KN838556">
    <property type="protein sequence ID" value="KIK05916.1"/>
    <property type="molecule type" value="Genomic_DNA"/>
</dbReference>
<accession>A0A0C9XLJ3</accession>
<reference evidence="1 2" key="1">
    <citation type="submission" date="2014-04" db="EMBL/GenBank/DDBJ databases">
        <authorList>
            <consortium name="DOE Joint Genome Institute"/>
            <person name="Kuo A."/>
            <person name="Kohler A."/>
            <person name="Nagy L.G."/>
            <person name="Floudas D."/>
            <person name="Copeland A."/>
            <person name="Barry K.W."/>
            <person name="Cichocki N."/>
            <person name="Veneault-Fourrey C."/>
            <person name="LaButti K."/>
            <person name="Lindquist E.A."/>
            <person name="Lipzen A."/>
            <person name="Lundell T."/>
            <person name="Morin E."/>
            <person name="Murat C."/>
            <person name="Sun H."/>
            <person name="Tunlid A."/>
            <person name="Henrissat B."/>
            <person name="Grigoriev I.V."/>
            <person name="Hibbett D.S."/>
            <person name="Martin F."/>
            <person name="Nordberg H.P."/>
            <person name="Cantor M.N."/>
            <person name="Hua S.X."/>
        </authorList>
    </citation>
    <scope>NUCLEOTIDE SEQUENCE [LARGE SCALE GENOMIC DNA]</scope>
    <source>
        <strain evidence="1 2">LaAM-08-1</strain>
    </source>
</reference>
<keyword evidence="2" id="KW-1185">Reference proteome</keyword>
<reference evidence="2" key="2">
    <citation type="submission" date="2015-01" db="EMBL/GenBank/DDBJ databases">
        <title>Evolutionary Origins and Diversification of the Mycorrhizal Mutualists.</title>
        <authorList>
            <consortium name="DOE Joint Genome Institute"/>
            <consortium name="Mycorrhizal Genomics Consortium"/>
            <person name="Kohler A."/>
            <person name="Kuo A."/>
            <person name="Nagy L.G."/>
            <person name="Floudas D."/>
            <person name="Copeland A."/>
            <person name="Barry K.W."/>
            <person name="Cichocki N."/>
            <person name="Veneault-Fourrey C."/>
            <person name="LaButti K."/>
            <person name="Lindquist E.A."/>
            <person name="Lipzen A."/>
            <person name="Lundell T."/>
            <person name="Morin E."/>
            <person name="Murat C."/>
            <person name="Riley R."/>
            <person name="Ohm R."/>
            <person name="Sun H."/>
            <person name="Tunlid A."/>
            <person name="Henrissat B."/>
            <person name="Grigoriev I.V."/>
            <person name="Hibbett D.S."/>
            <person name="Martin F."/>
        </authorList>
    </citation>
    <scope>NUCLEOTIDE SEQUENCE [LARGE SCALE GENOMIC DNA]</scope>
    <source>
        <strain evidence="2">LaAM-08-1</strain>
    </source>
</reference>
<sequence>DVAPASCDKGDEQGSYCSPKLIWTVTTTCVVTNWTQTWHVKLQGTCQVASVHPLGW</sequence>
<evidence type="ECO:0000313" key="2">
    <source>
        <dbReference type="Proteomes" id="UP000054477"/>
    </source>
</evidence>
<feature type="non-terminal residue" evidence="1">
    <location>
        <position position="1"/>
    </location>
</feature>
<protein>
    <submittedName>
        <fullName evidence="1">Uncharacterized protein</fullName>
    </submittedName>
</protein>
<dbReference type="HOGENOM" id="CLU_3019888_0_0_1"/>
<dbReference type="AlphaFoldDB" id="A0A0C9XLJ3"/>
<organism evidence="1 2">
    <name type="scientific">Laccaria amethystina LaAM-08-1</name>
    <dbReference type="NCBI Taxonomy" id="1095629"/>
    <lineage>
        <taxon>Eukaryota</taxon>
        <taxon>Fungi</taxon>
        <taxon>Dikarya</taxon>
        <taxon>Basidiomycota</taxon>
        <taxon>Agaricomycotina</taxon>
        <taxon>Agaricomycetes</taxon>
        <taxon>Agaricomycetidae</taxon>
        <taxon>Agaricales</taxon>
        <taxon>Agaricineae</taxon>
        <taxon>Hydnangiaceae</taxon>
        <taxon>Laccaria</taxon>
    </lineage>
</organism>